<accession>A0A0F7TM77</accession>
<dbReference type="Gene3D" id="6.10.250.3110">
    <property type="match status" value="1"/>
</dbReference>
<dbReference type="Proteomes" id="UP000042958">
    <property type="component" value="Unassembled WGS sequence"/>
</dbReference>
<gene>
    <name evidence="6" type="ORF">PMG11_06474</name>
</gene>
<dbReference type="PANTHER" id="PTHR12768">
    <property type="entry name" value="BECLIN 1"/>
    <property type="match status" value="1"/>
</dbReference>
<dbReference type="GO" id="GO:0043548">
    <property type="term" value="F:phosphatidylinositol 3-kinase binding"/>
    <property type="evidence" value="ECO:0007669"/>
    <property type="project" value="TreeGrafter"/>
</dbReference>
<dbReference type="Pfam" id="PF17675">
    <property type="entry name" value="APG6_N"/>
    <property type="match status" value="1"/>
</dbReference>
<dbReference type="EMBL" id="CDHK01000005">
    <property type="protein sequence ID" value="CEJ57794.1"/>
    <property type="molecule type" value="Genomic_DNA"/>
</dbReference>
<feature type="region of interest" description="Disordered" evidence="3">
    <location>
        <begin position="86"/>
        <end position="144"/>
    </location>
</feature>
<dbReference type="GO" id="GO:0034272">
    <property type="term" value="C:phosphatidylinositol 3-kinase complex, class III, type II"/>
    <property type="evidence" value="ECO:0007669"/>
    <property type="project" value="TreeGrafter"/>
</dbReference>
<dbReference type="OrthoDB" id="20368at2759"/>
<sequence>MRGEENKGAGMCHAPQKFKNRRHDVPALNLNFLPHTASIRLPARGRTDRDLGAMYCQKCRTPLKLDSSLESLNPAAFELLVNSTGRTLSDHGTASSPRASYPTDRRKHYDRASQHATTPVYRRSIPAPRSGDQPHPPGIPRAESGNMSFVMLTESQFVPPPMESTLPTRPKGKNNQGPDHDQDDGSFASQVDKSSRLFEIVSSRSDIDHPICVECTDLLVEALQKRLAGSTKERDAYISFLRTLNASVPTAEELEAAEKSLQDSLKAEETMLAEIEALEREKAKLDMDIGSLEEQSQQLDVDEEAFWRARNGFALTLGEFQTERDALNMRYDHDSQQLERLQRTNVYNDAFCIGHDGYFGTINGLRLGRLANPSVEWPEINAAWGQTCLLLATIAERLGFQFQGYRLRPLGSTSRIDKLEYPPQPSGMAVNERGAPKVTPLDLFSSGDLPLNLPWLHRRFDNGMVAFLDCLRQLGQFVATTPVPVASARRGQTGGATAPGLRLPYEIKKDRIGDASIKLGFNQNDETWTRACKYTLTCCKFLLAHASNVASAGSSNSAAVAAAAVAAAEQTRQTSSSPAKPRP</sequence>
<feature type="compositionally biased region" description="Polar residues" evidence="3">
    <location>
        <begin position="86"/>
        <end position="98"/>
    </location>
</feature>
<evidence type="ECO:0000256" key="2">
    <source>
        <dbReference type="SAM" id="Coils"/>
    </source>
</evidence>
<evidence type="ECO:0000313" key="7">
    <source>
        <dbReference type="Proteomes" id="UP000042958"/>
    </source>
</evidence>
<dbReference type="InterPro" id="IPR040455">
    <property type="entry name" value="Atg6_BARA"/>
</dbReference>
<evidence type="ECO:0000259" key="4">
    <source>
        <dbReference type="Pfam" id="PF04111"/>
    </source>
</evidence>
<protein>
    <submittedName>
        <fullName evidence="6">Putative Atg6p</fullName>
    </submittedName>
</protein>
<evidence type="ECO:0000313" key="6">
    <source>
        <dbReference type="EMBL" id="CEJ57794.1"/>
    </source>
</evidence>
<dbReference type="InterPro" id="IPR007243">
    <property type="entry name" value="Atg6/Beclin"/>
</dbReference>
<dbReference type="FunFam" id="1.10.418.40:FF:000005">
    <property type="entry name" value="Autophagy protein Apg6, putative"/>
    <property type="match status" value="1"/>
</dbReference>
<dbReference type="GO" id="GO:0006995">
    <property type="term" value="P:cellular response to nitrogen starvation"/>
    <property type="evidence" value="ECO:0007669"/>
    <property type="project" value="TreeGrafter"/>
</dbReference>
<dbReference type="Gene3D" id="1.10.418.40">
    <property type="entry name" value="Autophagy protein 6/Beclin 1"/>
    <property type="match status" value="1"/>
</dbReference>
<evidence type="ECO:0000256" key="3">
    <source>
        <dbReference type="SAM" id="MobiDB-lite"/>
    </source>
</evidence>
<feature type="domain" description="Atg6 BARA" evidence="4">
    <location>
        <begin position="341"/>
        <end position="548"/>
    </location>
</feature>
<dbReference type="GO" id="GO:0000423">
    <property type="term" value="P:mitophagy"/>
    <property type="evidence" value="ECO:0007669"/>
    <property type="project" value="TreeGrafter"/>
</dbReference>
<dbReference type="GO" id="GO:0000407">
    <property type="term" value="C:phagophore assembly site"/>
    <property type="evidence" value="ECO:0007669"/>
    <property type="project" value="TreeGrafter"/>
</dbReference>
<dbReference type="GO" id="GO:0000045">
    <property type="term" value="P:autophagosome assembly"/>
    <property type="evidence" value="ECO:0007669"/>
    <property type="project" value="TreeGrafter"/>
</dbReference>
<evidence type="ECO:0000259" key="5">
    <source>
        <dbReference type="Pfam" id="PF17675"/>
    </source>
</evidence>
<feature type="region of interest" description="Disordered" evidence="3">
    <location>
        <begin position="157"/>
        <end position="191"/>
    </location>
</feature>
<dbReference type="STRING" id="104259.A0A0F7TM77"/>
<comment type="similarity">
    <text evidence="1">Belongs to the beclin family.</text>
</comment>
<keyword evidence="2" id="KW-0175">Coiled coil</keyword>
<name>A0A0F7TM77_PENBI</name>
<dbReference type="Pfam" id="PF04111">
    <property type="entry name" value="APG6"/>
    <property type="match status" value="1"/>
</dbReference>
<dbReference type="AlphaFoldDB" id="A0A0F7TM77"/>
<reference evidence="7" key="1">
    <citation type="journal article" date="2015" name="Genome Announc.">
        <title>Draft genome sequence of the fungus Penicillium brasilianum MG11.</title>
        <authorList>
            <person name="Horn F."/>
            <person name="Linde J."/>
            <person name="Mattern D.J."/>
            <person name="Walther G."/>
            <person name="Guthke R."/>
            <person name="Brakhage A.A."/>
            <person name="Valiante V."/>
        </authorList>
    </citation>
    <scope>NUCLEOTIDE SEQUENCE [LARGE SCALE GENOMIC DNA]</scope>
    <source>
        <strain evidence="7">MG11</strain>
    </source>
</reference>
<dbReference type="GO" id="GO:0034271">
    <property type="term" value="C:phosphatidylinositol 3-kinase complex, class III, type I"/>
    <property type="evidence" value="ECO:0007669"/>
    <property type="project" value="TreeGrafter"/>
</dbReference>
<proteinExistence type="inferred from homology"/>
<dbReference type="InterPro" id="IPR038274">
    <property type="entry name" value="Atg6/Beclin_C_sf"/>
</dbReference>
<feature type="domain" description="Atg6/beclin coiled-coil" evidence="5">
    <location>
        <begin position="210"/>
        <end position="338"/>
    </location>
</feature>
<dbReference type="PANTHER" id="PTHR12768:SF4">
    <property type="entry name" value="BECLIN-1"/>
    <property type="match status" value="1"/>
</dbReference>
<keyword evidence="7" id="KW-1185">Reference proteome</keyword>
<dbReference type="InterPro" id="IPR041691">
    <property type="entry name" value="Atg6/beclin_CC"/>
</dbReference>
<organism evidence="6 7">
    <name type="scientific">Penicillium brasilianum</name>
    <dbReference type="NCBI Taxonomy" id="104259"/>
    <lineage>
        <taxon>Eukaryota</taxon>
        <taxon>Fungi</taxon>
        <taxon>Dikarya</taxon>
        <taxon>Ascomycota</taxon>
        <taxon>Pezizomycotina</taxon>
        <taxon>Eurotiomycetes</taxon>
        <taxon>Eurotiomycetidae</taxon>
        <taxon>Eurotiales</taxon>
        <taxon>Aspergillaceae</taxon>
        <taxon>Penicillium</taxon>
    </lineage>
</organism>
<feature type="coiled-coil region" evidence="2">
    <location>
        <begin position="251"/>
        <end position="295"/>
    </location>
</feature>
<dbReference type="GO" id="GO:0045324">
    <property type="term" value="P:late endosome to vacuole transport"/>
    <property type="evidence" value="ECO:0007669"/>
    <property type="project" value="TreeGrafter"/>
</dbReference>
<evidence type="ECO:0000256" key="1">
    <source>
        <dbReference type="ARBA" id="ARBA00005965"/>
    </source>
</evidence>
<dbReference type="GO" id="GO:0030674">
    <property type="term" value="F:protein-macromolecule adaptor activity"/>
    <property type="evidence" value="ECO:0007669"/>
    <property type="project" value="TreeGrafter"/>
</dbReference>